<evidence type="ECO:0000313" key="2">
    <source>
        <dbReference type="EMBL" id="MBV5095482.1"/>
    </source>
</evidence>
<evidence type="ECO:0000313" key="3">
    <source>
        <dbReference type="Proteomes" id="UP000746420"/>
    </source>
</evidence>
<comment type="caution">
    <text evidence="2">The sequence shown here is derived from an EMBL/GenBank/DDBJ whole genome shotgun (WGS) entry which is preliminary data.</text>
</comment>
<dbReference type="RefSeq" id="WP_249938843.1">
    <property type="nucleotide sequence ID" value="NZ_JAGFEW010000012.1"/>
</dbReference>
<feature type="compositionally biased region" description="Polar residues" evidence="1">
    <location>
        <begin position="1"/>
        <end position="14"/>
    </location>
</feature>
<dbReference type="Proteomes" id="UP000746420">
    <property type="component" value="Unassembled WGS sequence"/>
</dbReference>
<gene>
    <name evidence="2" type="ORF">JZ788_06990</name>
</gene>
<name>A0A949Q385_9ENTR</name>
<feature type="region of interest" description="Disordered" evidence="1">
    <location>
        <begin position="1"/>
        <end position="22"/>
    </location>
</feature>
<organism evidence="2 3">
    <name type="scientific">Tenebrionicola larvae</name>
    <dbReference type="NCBI Taxonomy" id="2815733"/>
    <lineage>
        <taxon>Bacteria</taxon>
        <taxon>Pseudomonadati</taxon>
        <taxon>Pseudomonadota</taxon>
        <taxon>Gammaproteobacteria</taxon>
        <taxon>Enterobacterales</taxon>
        <taxon>Enterobacteriaceae</taxon>
        <taxon>Tenebrionibacter/Tenebrionicola group</taxon>
        <taxon>Tenebrionicola</taxon>
    </lineage>
</organism>
<feature type="region of interest" description="Disordered" evidence="1">
    <location>
        <begin position="91"/>
        <end position="117"/>
    </location>
</feature>
<keyword evidence="3" id="KW-1185">Reference proteome</keyword>
<dbReference type="AlphaFoldDB" id="A0A949Q385"/>
<reference evidence="2 3" key="1">
    <citation type="submission" date="2021-03" db="EMBL/GenBank/DDBJ databases">
        <title>Tenobrionicola molitorae gen. nov., sp. nov. and Tenobrionicola larvae sp. nov., isolated from larvae of the mealworm Tenobrio molitor L., a proposal to transfer Erwinia teleogrylli Liu et al. 2016 to a new genus Entomohabitans as Entomohabitans teleogrylli comb. nov.</title>
        <authorList>
            <person name="Lee S.D."/>
            <person name="Yang H.L."/>
            <person name="Kim I.S."/>
        </authorList>
    </citation>
    <scope>NUCLEOTIDE SEQUENCE [LARGE SCALE GENOMIC DNA]</scope>
    <source>
        <strain evidence="2 3">YMB-R21</strain>
    </source>
</reference>
<protein>
    <submittedName>
        <fullName evidence="2">Uncharacterized protein</fullName>
    </submittedName>
</protein>
<evidence type="ECO:0000256" key="1">
    <source>
        <dbReference type="SAM" id="MobiDB-lite"/>
    </source>
</evidence>
<accession>A0A949Q385</accession>
<dbReference type="EMBL" id="JAGFEW010000012">
    <property type="protein sequence ID" value="MBV5095482.1"/>
    <property type="molecule type" value="Genomic_DNA"/>
</dbReference>
<proteinExistence type="predicted"/>
<sequence length="117" mass="12540">MANSMLSGMNSSGHAESATSSAISGGSIIIRDKANQQQSIDDLSRDTANASGRLDAIFDKEREQQRLEEAQLISDIGTQVSDIARTEDAIAAAQKASEKRQSATQEERGAAKAEWEQ</sequence>
<feature type="compositionally biased region" description="Basic and acidic residues" evidence="1">
    <location>
        <begin position="96"/>
        <end position="117"/>
    </location>
</feature>